<organism evidence="2">
    <name type="scientific">Sulfurovum sp. enrichment culture clone C5</name>
    <dbReference type="NCBI Taxonomy" id="497650"/>
    <lineage>
        <taxon>Bacteria</taxon>
        <taxon>Pseudomonadati</taxon>
        <taxon>Campylobacterota</taxon>
        <taxon>Epsilonproteobacteria</taxon>
        <taxon>Campylobacterales</taxon>
        <taxon>Sulfurovaceae</taxon>
        <taxon>Sulfurovum</taxon>
        <taxon>environmental samples</taxon>
    </lineage>
</organism>
<dbReference type="EMBL" id="FAXN01000069">
    <property type="protein sequence ID" value="CUV66174.1"/>
    <property type="molecule type" value="Genomic_DNA"/>
</dbReference>
<proteinExistence type="predicted"/>
<dbReference type="AlphaFoldDB" id="A0A0S4XQ09"/>
<sequence length="80" mass="8614">MPAGVEKGVQFSLLQSCIIIGGLILFKLGAEFLLSKLNTDKGHKMKNRKKSLKKVKSILETTKEVTIAVGTNVVASSLLT</sequence>
<accession>A0A0S4XQ09</accession>
<evidence type="ECO:0000313" key="2">
    <source>
        <dbReference type="EMBL" id="CUV66174.1"/>
    </source>
</evidence>
<gene>
    <name evidence="2" type="ORF">BN3087_660004</name>
</gene>
<reference evidence="2" key="1">
    <citation type="submission" date="2015-11" db="EMBL/GenBank/DDBJ databases">
        <authorList>
            <person name="Zhang Y."/>
            <person name="Guo Z."/>
        </authorList>
    </citation>
    <scope>NUCLEOTIDE SEQUENCE</scope>
    <source>
        <strain evidence="2">BN30871</strain>
    </source>
</reference>
<keyword evidence="1" id="KW-1133">Transmembrane helix</keyword>
<feature type="transmembrane region" description="Helical" evidence="1">
    <location>
        <begin position="12"/>
        <end position="34"/>
    </location>
</feature>
<protein>
    <submittedName>
        <fullName evidence="2">Uncharacterized protein</fullName>
    </submittedName>
</protein>
<evidence type="ECO:0000256" key="1">
    <source>
        <dbReference type="SAM" id="Phobius"/>
    </source>
</evidence>
<keyword evidence="1" id="KW-0812">Transmembrane</keyword>
<name>A0A0S4XQ09_9BACT</name>
<keyword evidence="1" id="KW-0472">Membrane</keyword>